<evidence type="ECO:0000313" key="1">
    <source>
        <dbReference type="EMBL" id="PIA37044.1"/>
    </source>
</evidence>
<dbReference type="InParanoid" id="A0A2G5D0L5"/>
<keyword evidence="2" id="KW-1185">Reference proteome</keyword>
<gene>
    <name evidence="1" type="ORF">AQUCO_03100059v1</name>
</gene>
<accession>A0A2G5D0L5</accession>
<dbReference type="Proteomes" id="UP000230069">
    <property type="component" value="Unassembled WGS sequence"/>
</dbReference>
<dbReference type="AlphaFoldDB" id="A0A2G5D0L5"/>
<proteinExistence type="predicted"/>
<name>A0A2G5D0L5_AQUCA</name>
<organism evidence="1 2">
    <name type="scientific">Aquilegia coerulea</name>
    <name type="common">Rocky mountain columbine</name>
    <dbReference type="NCBI Taxonomy" id="218851"/>
    <lineage>
        <taxon>Eukaryota</taxon>
        <taxon>Viridiplantae</taxon>
        <taxon>Streptophyta</taxon>
        <taxon>Embryophyta</taxon>
        <taxon>Tracheophyta</taxon>
        <taxon>Spermatophyta</taxon>
        <taxon>Magnoliopsida</taxon>
        <taxon>Ranunculales</taxon>
        <taxon>Ranunculaceae</taxon>
        <taxon>Thalictroideae</taxon>
        <taxon>Aquilegia</taxon>
    </lineage>
</organism>
<protein>
    <submittedName>
        <fullName evidence="1">Uncharacterized protein</fullName>
    </submittedName>
</protein>
<evidence type="ECO:0000313" key="2">
    <source>
        <dbReference type="Proteomes" id="UP000230069"/>
    </source>
</evidence>
<reference evidence="1 2" key="1">
    <citation type="submission" date="2017-09" db="EMBL/GenBank/DDBJ databases">
        <title>WGS assembly of Aquilegia coerulea Goldsmith.</title>
        <authorList>
            <person name="Hodges S."/>
            <person name="Kramer E."/>
            <person name="Nordborg M."/>
            <person name="Tomkins J."/>
            <person name="Borevitz J."/>
            <person name="Derieg N."/>
            <person name="Yan J."/>
            <person name="Mihaltcheva S."/>
            <person name="Hayes R.D."/>
            <person name="Rokhsar D."/>
        </authorList>
    </citation>
    <scope>NUCLEOTIDE SEQUENCE [LARGE SCALE GENOMIC DNA]</scope>
    <source>
        <strain evidence="2">cv. Goldsmith</strain>
    </source>
</reference>
<sequence length="69" mass="7808">MAGHYMFGNVYNLLLKGKGILCSFIILCQKVTRLICAYKIIFVESHVLSGCFNPKVFSKNVFKVTFEAN</sequence>
<dbReference type="EMBL" id="KZ305048">
    <property type="protein sequence ID" value="PIA37044.1"/>
    <property type="molecule type" value="Genomic_DNA"/>
</dbReference>